<dbReference type="AlphaFoldDB" id="A0A9D4WRY1"/>
<gene>
    <name evidence="2" type="ORF">KIW84_053094</name>
</gene>
<feature type="region of interest" description="Disordered" evidence="1">
    <location>
        <begin position="64"/>
        <end position="88"/>
    </location>
</feature>
<organism evidence="2 3">
    <name type="scientific">Pisum sativum</name>
    <name type="common">Garden pea</name>
    <name type="synonym">Lathyrus oleraceus</name>
    <dbReference type="NCBI Taxonomy" id="3888"/>
    <lineage>
        <taxon>Eukaryota</taxon>
        <taxon>Viridiplantae</taxon>
        <taxon>Streptophyta</taxon>
        <taxon>Embryophyta</taxon>
        <taxon>Tracheophyta</taxon>
        <taxon>Spermatophyta</taxon>
        <taxon>Magnoliopsida</taxon>
        <taxon>eudicotyledons</taxon>
        <taxon>Gunneridae</taxon>
        <taxon>Pentapetalae</taxon>
        <taxon>rosids</taxon>
        <taxon>fabids</taxon>
        <taxon>Fabales</taxon>
        <taxon>Fabaceae</taxon>
        <taxon>Papilionoideae</taxon>
        <taxon>50 kb inversion clade</taxon>
        <taxon>NPAAA clade</taxon>
        <taxon>Hologalegina</taxon>
        <taxon>IRL clade</taxon>
        <taxon>Fabeae</taxon>
        <taxon>Lathyrus</taxon>
    </lineage>
</organism>
<dbReference type="Gramene" id="Psat05G0309400-T1">
    <property type="protein sequence ID" value="KAI5406622.1"/>
    <property type="gene ID" value="KIW84_053094"/>
</dbReference>
<evidence type="ECO:0000256" key="1">
    <source>
        <dbReference type="SAM" id="MobiDB-lite"/>
    </source>
</evidence>
<dbReference type="Proteomes" id="UP001058974">
    <property type="component" value="Chromosome 5"/>
</dbReference>
<accession>A0A9D4WRY1</accession>
<proteinExistence type="predicted"/>
<evidence type="ECO:0000313" key="2">
    <source>
        <dbReference type="EMBL" id="KAI5406622.1"/>
    </source>
</evidence>
<protein>
    <submittedName>
        <fullName evidence="2">Uncharacterized protein</fullName>
    </submittedName>
</protein>
<sequence>MASIMVRTSYGMLINEVFKVSINDVIFTVRVVEETLGPSTKMVKKDSPLLLDSEDLSGSECSSWQEFAGKKDGSEDEDDDGSRGRKSVREVSKLKLSEGVYVIGLGSSSTEVGARDVSTPYKADVVGSKSKDMVGSSLGFLADSDHMDQIEAYCPSSSLIPSNSTSEFIVSYVPHSFYLRVSLVLASDSTRGAIKPYFQPKKKESKDSLLGDSTQRCHSVTNSVVNQCNKRFWVEMDSKVSKKVWEIISSLGIFREGNKEYYVEEIRKMKYRDKHDANMEWTEFGVVRAAGVLSYYGGRICSSFRLVLGEKALWESMHSGGVKKFFGEWIRRLSDSMVGNRDVSDHFPIWLEASNEDWGPKPF</sequence>
<reference evidence="2 3" key="1">
    <citation type="journal article" date="2022" name="Nat. Genet.">
        <title>Improved pea reference genome and pan-genome highlight genomic features and evolutionary characteristics.</title>
        <authorList>
            <person name="Yang T."/>
            <person name="Liu R."/>
            <person name="Luo Y."/>
            <person name="Hu S."/>
            <person name="Wang D."/>
            <person name="Wang C."/>
            <person name="Pandey M.K."/>
            <person name="Ge S."/>
            <person name="Xu Q."/>
            <person name="Li N."/>
            <person name="Li G."/>
            <person name="Huang Y."/>
            <person name="Saxena R.K."/>
            <person name="Ji Y."/>
            <person name="Li M."/>
            <person name="Yan X."/>
            <person name="He Y."/>
            <person name="Liu Y."/>
            <person name="Wang X."/>
            <person name="Xiang C."/>
            <person name="Varshney R.K."/>
            <person name="Ding H."/>
            <person name="Gao S."/>
            <person name="Zong X."/>
        </authorList>
    </citation>
    <scope>NUCLEOTIDE SEQUENCE [LARGE SCALE GENOMIC DNA]</scope>
    <source>
        <strain evidence="2 3">cv. Zhongwan 6</strain>
    </source>
</reference>
<keyword evidence="3" id="KW-1185">Reference proteome</keyword>
<comment type="caution">
    <text evidence="2">The sequence shown here is derived from an EMBL/GenBank/DDBJ whole genome shotgun (WGS) entry which is preliminary data.</text>
</comment>
<evidence type="ECO:0000313" key="3">
    <source>
        <dbReference type="Proteomes" id="UP001058974"/>
    </source>
</evidence>
<dbReference type="EMBL" id="JAMSHJ010000005">
    <property type="protein sequence ID" value="KAI5406622.1"/>
    <property type="molecule type" value="Genomic_DNA"/>
</dbReference>
<name>A0A9D4WRY1_PEA</name>